<evidence type="ECO:0000313" key="5">
    <source>
        <dbReference type="Proteomes" id="UP001203297"/>
    </source>
</evidence>
<dbReference type="SUPFAM" id="SSF51735">
    <property type="entry name" value="NAD(P)-binding Rossmann-fold domains"/>
    <property type="match status" value="1"/>
</dbReference>
<name>A0AAD4M184_9AGAM</name>
<keyword evidence="1" id="KW-0560">Oxidoreductase</keyword>
<dbReference type="InterPro" id="IPR036291">
    <property type="entry name" value="NAD(P)-bd_dom_sf"/>
</dbReference>
<evidence type="ECO:0000313" key="4">
    <source>
        <dbReference type="EMBL" id="KAI0298400.1"/>
    </source>
</evidence>
<sequence length="346" mass="38601">MVDFVLVTEASGHTGSHIVEHLLQAGYHVRGTVEPRRVFALRIAYVEYRDRFEAVGIADLDHDDLTDAFRDVSAVILASLPPVRGQVMKMAKSIVESGSCGTKHVLEHARAANVKKVVHTGLFSNVLHPDDSWSPVVATEEDWNSQTADDCQKLGLHPWCLHTAARVIAERELWKFADANPDIDVTSILPGFPFGPYGRGQAIDEHRAGTFAWVSALLHGPPGRPMIPNAPPFSPNYVHVKDIARAHVAALRVGPLDPPRRKRVLLVAGYVQWPEVVKHLAETIPRIRERLPSLAWGPEKRPVTYAQFEARNAREILGIEEYRSWQEAMEDAVRDMVKVESRMPGL</sequence>
<feature type="domain" description="NAD-dependent epimerase/dehydratase" evidence="3">
    <location>
        <begin position="5"/>
        <end position="252"/>
    </location>
</feature>
<evidence type="ECO:0000256" key="2">
    <source>
        <dbReference type="ARBA" id="ARBA00023445"/>
    </source>
</evidence>
<dbReference type="PANTHER" id="PTHR10366">
    <property type="entry name" value="NAD DEPENDENT EPIMERASE/DEHYDRATASE"/>
    <property type="match status" value="1"/>
</dbReference>
<protein>
    <recommendedName>
        <fullName evidence="3">NAD-dependent epimerase/dehydratase domain-containing protein</fullName>
    </recommendedName>
</protein>
<dbReference type="Gene3D" id="3.40.50.720">
    <property type="entry name" value="NAD(P)-binding Rossmann-like Domain"/>
    <property type="match status" value="1"/>
</dbReference>
<dbReference type="Proteomes" id="UP001203297">
    <property type="component" value="Unassembled WGS sequence"/>
</dbReference>
<evidence type="ECO:0000259" key="3">
    <source>
        <dbReference type="Pfam" id="PF01370"/>
    </source>
</evidence>
<comment type="similarity">
    <text evidence="2">Belongs to the NAD(P)-dependent epimerase/dehydratase family. Dihydroflavonol-4-reductase subfamily.</text>
</comment>
<organism evidence="4 5">
    <name type="scientific">Multifurca ochricompacta</name>
    <dbReference type="NCBI Taxonomy" id="376703"/>
    <lineage>
        <taxon>Eukaryota</taxon>
        <taxon>Fungi</taxon>
        <taxon>Dikarya</taxon>
        <taxon>Basidiomycota</taxon>
        <taxon>Agaricomycotina</taxon>
        <taxon>Agaricomycetes</taxon>
        <taxon>Russulales</taxon>
        <taxon>Russulaceae</taxon>
        <taxon>Multifurca</taxon>
    </lineage>
</organism>
<dbReference type="GO" id="GO:0016616">
    <property type="term" value="F:oxidoreductase activity, acting on the CH-OH group of donors, NAD or NADP as acceptor"/>
    <property type="evidence" value="ECO:0007669"/>
    <property type="project" value="TreeGrafter"/>
</dbReference>
<reference evidence="4" key="1">
    <citation type="journal article" date="2022" name="New Phytol.">
        <title>Evolutionary transition to the ectomycorrhizal habit in the genomes of a hyperdiverse lineage of mushroom-forming fungi.</title>
        <authorList>
            <person name="Looney B."/>
            <person name="Miyauchi S."/>
            <person name="Morin E."/>
            <person name="Drula E."/>
            <person name="Courty P.E."/>
            <person name="Kohler A."/>
            <person name="Kuo A."/>
            <person name="LaButti K."/>
            <person name="Pangilinan J."/>
            <person name="Lipzen A."/>
            <person name="Riley R."/>
            <person name="Andreopoulos W."/>
            <person name="He G."/>
            <person name="Johnson J."/>
            <person name="Nolan M."/>
            <person name="Tritt A."/>
            <person name="Barry K.W."/>
            <person name="Grigoriev I.V."/>
            <person name="Nagy L.G."/>
            <person name="Hibbett D."/>
            <person name="Henrissat B."/>
            <person name="Matheny P.B."/>
            <person name="Labbe J."/>
            <person name="Martin F.M."/>
        </authorList>
    </citation>
    <scope>NUCLEOTIDE SEQUENCE</scope>
    <source>
        <strain evidence="4">BPL690</strain>
    </source>
</reference>
<dbReference type="InterPro" id="IPR001509">
    <property type="entry name" value="Epimerase_deHydtase"/>
</dbReference>
<dbReference type="EMBL" id="WTXG01000029">
    <property type="protein sequence ID" value="KAI0298400.1"/>
    <property type="molecule type" value="Genomic_DNA"/>
</dbReference>
<dbReference type="InterPro" id="IPR050425">
    <property type="entry name" value="NAD(P)_dehydrat-like"/>
</dbReference>
<proteinExistence type="inferred from homology"/>
<accession>A0AAD4M184</accession>
<dbReference type="AlphaFoldDB" id="A0AAD4M184"/>
<keyword evidence="5" id="KW-1185">Reference proteome</keyword>
<evidence type="ECO:0000256" key="1">
    <source>
        <dbReference type="ARBA" id="ARBA00023002"/>
    </source>
</evidence>
<dbReference type="Pfam" id="PF01370">
    <property type="entry name" value="Epimerase"/>
    <property type="match status" value="1"/>
</dbReference>
<gene>
    <name evidence="4" type="ORF">B0F90DRAFT_1818763</name>
</gene>
<comment type="caution">
    <text evidence="4">The sequence shown here is derived from an EMBL/GenBank/DDBJ whole genome shotgun (WGS) entry which is preliminary data.</text>
</comment>
<dbReference type="PANTHER" id="PTHR10366:SF564">
    <property type="entry name" value="STEROL-4-ALPHA-CARBOXYLATE 3-DEHYDROGENASE, DECARBOXYLATING"/>
    <property type="match status" value="1"/>
</dbReference>